<gene>
    <name evidence="3" type="ORF">HannXRQ_Chr10g0312461</name>
    <name evidence="2" type="ORF">HanXRQr2_Chr10g0458981</name>
</gene>
<dbReference type="EMBL" id="CM007899">
    <property type="protein sequence ID" value="OTG12697.1"/>
    <property type="molecule type" value="Genomic_DNA"/>
</dbReference>
<name>A0A251TNJ5_HELAN</name>
<feature type="region of interest" description="Disordered" evidence="1">
    <location>
        <begin position="49"/>
        <end position="72"/>
    </location>
</feature>
<feature type="compositionally biased region" description="Polar residues" evidence="1">
    <location>
        <begin position="49"/>
        <end position="58"/>
    </location>
</feature>
<protein>
    <submittedName>
        <fullName evidence="3">Uncharacterized protein</fullName>
    </submittedName>
</protein>
<dbReference type="InParanoid" id="A0A251TNJ5"/>
<evidence type="ECO:0000313" key="2">
    <source>
        <dbReference type="EMBL" id="KAF5787985.1"/>
    </source>
</evidence>
<reference evidence="2 4" key="1">
    <citation type="journal article" date="2017" name="Nature">
        <title>The sunflower genome provides insights into oil metabolism, flowering and Asterid evolution.</title>
        <authorList>
            <person name="Badouin H."/>
            <person name="Gouzy J."/>
            <person name="Grassa C.J."/>
            <person name="Murat F."/>
            <person name="Staton S.E."/>
            <person name="Cottret L."/>
            <person name="Lelandais-Briere C."/>
            <person name="Owens G.L."/>
            <person name="Carrere S."/>
            <person name="Mayjonade B."/>
            <person name="Legrand L."/>
            <person name="Gill N."/>
            <person name="Kane N.C."/>
            <person name="Bowers J.E."/>
            <person name="Hubner S."/>
            <person name="Bellec A."/>
            <person name="Berard A."/>
            <person name="Berges H."/>
            <person name="Blanchet N."/>
            <person name="Boniface M.C."/>
            <person name="Brunel D."/>
            <person name="Catrice O."/>
            <person name="Chaidir N."/>
            <person name="Claudel C."/>
            <person name="Donnadieu C."/>
            <person name="Faraut T."/>
            <person name="Fievet G."/>
            <person name="Helmstetter N."/>
            <person name="King M."/>
            <person name="Knapp S.J."/>
            <person name="Lai Z."/>
            <person name="Le Paslier M.C."/>
            <person name="Lippi Y."/>
            <person name="Lorenzon L."/>
            <person name="Mandel J.R."/>
            <person name="Marage G."/>
            <person name="Marchand G."/>
            <person name="Marquand E."/>
            <person name="Bret-Mestries E."/>
            <person name="Morien E."/>
            <person name="Nambeesan S."/>
            <person name="Nguyen T."/>
            <person name="Pegot-Espagnet P."/>
            <person name="Pouilly N."/>
            <person name="Raftis F."/>
            <person name="Sallet E."/>
            <person name="Schiex T."/>
            <person name="Thomas J."/>
            <person name="Vandecasteele C."/>
            <person name="Vares D."/>
            <person name="Vear F."/>
            <person name="Vautrin S."/>
            <person name="Crespi M."/>
            <person name="Mangin B."/>
            <person name="Burke J.M."/>
            <person name="Salse J."/>
            <person name="Munos S."/>
            <person name="Vincourt P."/>
            <person name="Rieseberg L.H."/>
            <person name="Langlade N.B."/>
        </authorList>
    </citation>
    <scope>NUCLEOTIDE SEQUENCE [LARGE SCALE GENOMIC DNA]</scope>
    <source>
        <strain evidence="4">cv. SF193</strain>
        <tissue evidence="2">Leaves</tissue>
    </source>
</reference>
<evidence type="ECO:0000313" key="4">
    <source>
        <dbReference type="Proteomes" id="UP000215914"/>
    </source>
</evidence>
<reference evidence="3" key="2">
    <citation type="submission" date="2017-02" db="EMBL/GenBank/DDBJ databases">
        <title>Sunflower complete genome.</title>
        <authorList>
            <person name="Langlade N."/>
            <person name="Munos S."/>
        </authorList>
    </citation>
    <scope>NUCLEOTIDE SEQUENCE [LARGE SCALE GENOMIC DNA]</scope>
    <source>
        <tissue evidence="3">Leaves</tissue>
    </source>
</reference>
<organism evidence="3 4">
    <name type="scientific">Helianthus annuus</name>
    <name type="common">Common sunflower</name>
    <dbReference type="NCBI Taxonomy" id="4232"/>
    <lineage>
        <taxon>Eukaryota</taxon>
        <taxon>Viridiplantae</taxon>
        <taxon>Streptophyta</taxon>
        <taxon>Embryophyta</taxon>
        <taxon>Tracheophyta</taxon>
        <taxon>Spermatophyta</taxon>
        <taxon>Magnoliopsida</taxon>
        <taxon>eudicotyledons</taxon>
        <taxon>Gunneridae</taxon>
        <taxon>Pentapetalae</taxon>
        <taxon>asterids</taxon>
        <taxon>campanulids</taxon>
        <taxon>Asterales</taxon>
        <taxon>Asteraceae</taxon>
        <taxon>Asteroideae</taxon>
        <taxon>Heliantheae alliance</taxon>
        <taxon>Heliantheae</taxon>
        <taxon>Helianthus</taxon>
    </lineage>
</organism>
<evidence type="ECO:0000313" key="3">
    <source>
        <dbReference type="EMBL" id="OTG12697.1"/>
    </source>
</evidence>
<reference evidence="2" key="3">
    <citation type="submission" date="2020-06" db="EMBL/GenBank/DDBJ databases">
        <title>Helianthus annuus Genome sequencing and assembly Release 2.</title>
        <authorList>
            <person name="Gouzy J."/>
            <person name="Langlade N."/>
            <person name="Munos S."/>
        </authorList>
    </citation>
    <scope>NUCLEOTIDE SEQUENCE</scope>
    <source>
        <tissue evidence="2">Leaves</tissue>
    </source>
</reference>
<dbReference type="Gramene" id="mRNA:HanXRQr2_Chr10g0458981">
    <property type="protein sequence ID" value="mRNA:HanXRQr2_Chr10g0458981"/>
    <property type="gene ID" value="HanXRQr2_Chr10g0458981"/>
</dbReference>
<proteinExistence type="predicted"/>
<keyword evidence="4" id="KW-1185">Reference proteome</keyword>
<evidence type="ECO:0000256" key="1">
    <source>
        <dbReference type="SAM" id="MobiDB-lite"/>
    </source>
</evidence>
<accession>A0A251TNJ5</accession>
<sequence length="87" mass="9542">MEPRNGGSRRRRGSNIAAVVKITGDTTLIPANLGFSIIIVSHYTIPTHNSVKQSSPPGTSHHHHHHELLRRTLKRQSALLPLKVGSV</sequence>
<dbReference type="Proteomes" id="UP000215914">
    <property type="component" value="Chromosome 10"/>
</dbReference>
<feature type="compositionally biased region" description="Basic residues" evidence="1">
    <location>
        <begin position="60"/>
        <end position="72"/>
    </location>
</feature>
<dbReference type="AlphaFoldDB" id="A0A251TNJ5"/>
<dbReference type="EMBL" id="MNCJ02000325">
    <property type="protein sequence ID" value="KAF5787985.1"/>
    <property type="molecule type" value="Genomic_DNA"/>
</dbReference>